<dbReference type="GO" id="GO:0043565">
    <property type="term" value="F:sequence-specific DNA binding"/>
    <property type="evidence" value="ECO:0007669"/>
    <property type="project" value="TreeGrafter"/>
</dbReference>
<dbReference type="NCBIfam" id="NF047646">
    <property type="entry name" value="REP_Tyr_transpos"/>
    <property type="match status" value="1"/>
</dbReference>
<protein>
    <recommendedName>
        <fullName evidence="1">Transposase IS200-like domain-containing protein</fullName>
    </recommendedName>
</protein>
<evidence type="ECO:0000313" key="2">
    <source>
        <dbReference type="EMBL" id="AHZ70434.1"/>
    </source>
</evidence>
<feature type="domain" description="Transposase IS200-like" evidence="1">
    <location>
        <begin position="2"/>
        <end position="103"/>
    </location>
</feature>
<dbReference type="Pfam" id="PF01797">
    <property type="entry name" value="Y1_Tnp"/>
    <property type="match status" value="1"/>
</dbReference>
<dbReference type="InterPro" id="IPR052715">
    <property type="entry name" value="RAYT_transposase"/>
</dbReference>
<dbReference type="HOGENOM" id="CLU_068226_2_1_6"/>
<dbReference type="AlphaFoldDB" id="A0A024EBY2"/>
<dbReference type="InterPro" id="IPR002686">
    <property type="entry name" value="Transposase_17"/>
</dbReference>
<proteinExistence type="predicted"/>
<dbReference type="InterPro" id="IPR036515">
    <property type="entry name" value="Transposase_17_sf"/>
</dbReference>
<dbReference type="GO" id="GO:0006313">
    <property type="term" value="P:DNA transposition"/>
    <property type="evidence" value="ECO:0007669"/>
    <property type="project" value="InterPro"/>
</dbReference>
<dbReference type="SMART" id="SM01321">
    <property type="entry name" value="Y1_Tnp"/>
    <property type="match status" value="1"/>
</dbReference>
<dbReference type="PANTHER" id="PTHR36966">
    <property type="entry name" value="REP-ASSOCIATED TYROSINE TRANSPOSASE"/>
    <property type="match status" value="1"/>
</dbReference>
<dbReference type="GO" id="GO:0004803">
    <property type="term" value="F:transposase activity"/>
    <property type="evidence" value="ECO:0007669"/>
    <property type="project" value="InterPro"/>
</dbReference>
<organism evidence="2 3">
    <name type="scientific">Pseudomonas mandelii JR-1</name>
    <dbReference type="NCBI Taxonomy" id="1147786"/>
    <lineage>
        <taxon>Bacteria</taxon>
        <taxon>Pseudomonadati</taxon>
        <taxon>Pseudomonadota</taxon>
        <taxon>Gammaproteobacteria</taxon>
        <taxon>Pseudomonadales</taxon>
        <taxon>Pseudomonadaceae</taxon>
        <taxon>Pseudomonas</taxon>
    </lineage>
</organism>
<dbReference type="KEGG" id="pman:OU5_3355"/>
<sequence length="124" mass="14271">MNRQPLFHDFKSGRLVVDALKTAEQEGFATSLAWVVMPDHFHWLIELQNIQLPSLMARTKSRIAVTLNRSAGRQGPVWQHGYHDRAIRKEEDLQAVARYIVANPLRAGLVERVGDYPLWDAIWL</sequence>
<name>A0A024EBY2_9PSED</name>
<dbReference type="Gene3D" id="3.30.70.1290">
    <property type="entry name" value="Transposase IS200-like"/>
    <property type="match status" value="1"/>
</dbReference>
<gene>
    <name evidence="2" type="ORF">OU5_3355</name>
</gene>
<dbReference type="Proteomes" id="UP000026913">
    <property type="component" value="Chromosome"/>
</dbReference>
<evidence type="ECO:0000313" key="3">
    <source>
        <dbReference type="Proteomes" id="UP000026913"/>
    </source>
</evidence>
<evidence type="ECO:0000259" key="1">
    <source>
        <dbReference type="SMART" id="SM01321"/>
    </source>
</evidence>
<accession>A0A024EBY2</accession>
<reference evidence="2 3" key="1">
    <citation type="journal article" date="2012" name="J. Bacteriol.">
        <title>Genome sequence of cold-adapted Pseudomonas mandelii strain JR-1.</title>
        <authorList>
            <person name="Jang S.H."/>
            <person name="Kim J."/>
            <person name="Kim J."/>
            <person name="Hong S."/>
            <person name="Lee C."/>
        </authorList>
    </citation>
    <scope>NUCLEOTIDE SEQUENCE [LARGE SCALE GENOMIC DNA]</scope>
    <source>
        <strain evidence="2 3">JR-1</strain>
    </source>
</reference>
<dbReference type="SUPFAM" id="SSF143422">
    <property type="entry name" value="Transposase IS200-like"/>
    <property type="match status" value="1"/>
</dbReference>
<dbReference type="PANTHER" id="PTHR36966:SF1">
    <property type="entry name" value="REP-ASSOCIATED TYROSINE TRANSPOSASE"/>
    <property type="match status" value="1"/>
</dbReference>
<dbReference type="EMBL" id="CP005960">
    <property type="protein sequence ID" value="AHZ70434.1"/>
    <property type="molecule type" value="Genomic_DNA"/>
</dbReference>